<proteinExistence type="predicted"/>
<reference evidence="1 2" key="1">
    <citation type="submission" date="2018-08" db="EMBL/GenBank/DDBJ databases">
        <title>Vibrio harveyi strains pathogenic to white snook Centropomus viridis Lockington (1877) and potential probiotic bacteria.</title>
        <authorList>
            <person name="Soto-Rodriguez S."/>
            <person name="Gomez-Gil B."/>
            <person name="Lozano-Olvera R."/>
        </authorList>
    </citation>
    <scope>NUCLEOTIDE SEQUENCE [LARGE SCALE GENOMIC DNA]</scope>
    <source>
        <strain evidence="1 2">CAIM 1508</strain>
    </source>
</reference>
<dbReference type="Pfam" id="PF05930">
    <property type="entry name" value="Phage_AlpA"/>
    <property type="match status" value="1"/>
</dbReference>
<dbReference type="AlphaFoldDB" id="A0A8B3DJQ4"/>
<dbReference type="PANTHER" id="PTHR36154:SF1">
    <property type="entry name" value="DNA-BINDING TRANSCRIPTIONAL ACTIVATOR ALPA"/>
    <property type="match status" value="1"/>
</dbReference>
<accession>A0A8B3DJQ4</accession>
<gene>
    <name evidence="1" type="ORF">DS957_018945</name>
</gene>
<protein>
    <submittedName>
        <fullName evidence="1">AlpA family phage regulatory protein</fullName>
    </submittedName>
</protein>
<comment type="caution">
    <text evidence="1">The sequence shown here is derived from an EMBL/GenBank/DDBJ whole genome shotgun (WGS) entry which is preliminary data.</text>
</comment>
<dbReference type="InterPro" id="IPR010260">
    <property type="entry name" value="AlpA"/>
</dbReference>
<dbReference type="PANTHER" id="PTHR36154">
    <property type="entry name" value="DNA-BINDING TRANSCRIPTIONAL ACTIVATOR ALPA"/>
    <property type="match status" value="1"/>
</dbReference>
<name>A0A8B3DJQ4_VIBHA</name>
<evidence type="ECO:0000313" key="2">
    <source>
        <dbReference type="Proteomes" id="UP000253437"/>
    </source>
</evidence>
<dbReference type="EMBL" id="QOUW02000089">
    <property type="protein sequence ID" value="RIW09060.1"/>
    <property type="molecule type" value="Genomic_DNA"/>
</dbReference>
<sequence>MRIVRLKEVMAMTGLSRSTIYERMSMDEFPANVNLGGSAVGWLESEVCEWIDSRVRLRDSRLNKPLYSKSF</sequence>
<dbReference type="Proteomes" id="UP000253437">
    <property type="component" value="Unassembled WGS sequence"/>
</dbReference>
<dbReference type="Gene3D" id="1.10.238.160">
    <property type="match status" value="1"/>
</dbReference>
<dbReference type="InterPro" id="IPR052931">
    <property type="entry name" value="Prophage_regulatory_activator"/>
</dbReference>
<organism evidence="1 2">
    <name type="scientific">Vibrio harveyi</name>
    <name type="common">Beneckea harveyi</name>
    <dbReference type="NCBI Taxonomy" id="669"/>
    <lineage>
        <taxon>Bacteria</taxon>
        <taxon>Pseudomonadati</taxon>
        <taxon>Pseudomonadota</taxon>
        <taxon>Gammaproteobacteria</taxon>
        <taxon>Vibrionales</taxon>
        <taxon>Vibrionaceae</taxon>
        <taxon>Vibrio</taxon>
    </lineage>
</organism>
<dbReference type="RefSeq" id="WP_114092628.1">
    <property type="nucleotide sequence ID" value="NZ_QOUW02000089.1"/>
</dbReference>
<evidence type="ECO:0000313" key="1">
    <source>
        <dbReference type="EMBL" id="RIW09060.1"/>
    </source>
</evidence>